<dbReference type="OrthoDB" id="3078158at2"/>
<dbReference type="GO" id="GO:0005886">
    <property type="term" value="C:plasma membrane"/>
    <property type="evidence" value="ECO:0007669"/>
    <property type="project" value="UniProtKB-SubCell"/>
</dbReference>
<protein>
    <submittedName>
        <fullName evidence="8">ABC-2 type transport system permease protein</fullName>
    </submittedName>
</protein>
<reference evidence="9" key="1">
    <citation type="submission" date="2016-09" db="EMBL/GenBank/DDBJ databases">
        <authorList>
            <person name="Varghese N."/>
            <person name="Submissions S."/>
        </authorList>
    </citation>
    <scope>NUCLEOTIDE SEQUENCE [LARGE SCALE GENOMIC DNA]</scope>
    <source>
        <strain evidence="9">S5</strain>
    </source>
</reference>
<evidence type="ECO:0000256" key="3">
    <source>
        <dbReference type="ARBA" id="ARBA00022692"/>
    </source>
</evidence>
<evidence type="ECO:0000256" key="2">
    <source>
        <dbReference type="ARBA" id="ARBA00022475"/>
    </source>
</evidence>
<dbReference type="Proteomes" id="UP000242949">
    <property type="component" value="Unassembled WGS sequence"/>
</dbReference>
<feature type="domain" description="ABC-2 type transporter transmembrane" evidence="7">
    <location>
        <begin position="21"/>
        <end position="417"/>
    </location>
</feature>
<dbReference type="EMBL" id="FMYI01000005">
    <property type="protein sequence ID" value="SDC20549.1"/>
    <property type="molecule type" value="Genomic_DNA"/>
</dbReference>
<name>A0A1G6JP85_9BACI</name>
<feature type="transmembrane region" description="Helical" evidence="6">
    <location>
        <begin position="268"/>
        <end position="293"/>
    </location>
</feature>
<keyword evidence="5 6" id="KW-0472">Membrane</keyword>
<keyword evidence="4 6" id="KW-1133">Transmembrane helix</keyword>
<dbReference type="STRING" id="1612202.SAMN05421734_105105"/>
<keyword evidence="3 6" id="KW-0812">Transmembrane</keyword>
<sequence length="424" mass="47236">MWNLFKKDFLTISRDRAEVMTLILMPFILIAILGMALGGLMTGEVNIEPIDVVIQDDHDTDTDLDTFESTLIAQQWPDQVIDQVMTEVDSISPVYILQNVLEDAEEQGWVNILETESIDDLESALMDEEIMSVIRIPDGFTQDALSALFLEEETTATLDVTVSDGDRIYSDVIEQIIATFVEQYNLEASIAQNTEEAVDSMDEQSIDLGSIQHLPNRTSVSAFQYYTVGMAAMFALYVASTIASLAFKEKTSQAFMRLMLTNQSPVSYLVSKLFSSFIVVMLQLSILFALSTVIFDTFTDTSIEFWLGILWISANFALVVGAMSSVLTALTLHFNNDSVSGVFAGGLVTLFAFIGGSLTPVDQISPLIYRLGNWTPNGAMMTAYLQWIQGVDLIEVLPMIYRVWVMSVVMIVVAVWIFPKRRLT</sequence>
<dbReference type="InterPro" id="IPR051449">
    <property type="entry name" value="ABC-2_transporter_component"/>
</dbReference>
<evidence type="ECO:0000256" key="4">
    <source>
        <dbReference type="ARBA" id="ARBA00022989"/>
    </source>
</evidence>
<dbReference type="GO" id="GO:0140359">
    <property type="term" value="F:ABC-type transporter activity"/>
    <property type="evidence" value="ECO:0007669"/>
    <property type="project" value="InterPro"/>
</dbReference>
<evidence type="ECO:0000256" key="1">
    <source>
        <dbReference type="ARBA" id="ARBA00004651"/>
    </source>
</evidence>
<feature type="transmembrane region" description="Helical" evidence="6">
    <location>
        <begin position="225"/>
        <end position="247"/>
    </location>
</feature>
<accession>A0A1G6JP85</accession>
<dbReference type="Pfam" id="PF12698">
    <property type="entry name" value="ABC2_membrane_3"/>
    <property type="match status" value="1"/>
</dbReference>
<dbReference type="AlphaFoldDB" id="A0A1G6JP85"/>
<feature type="transmembrane region" description="Helical" evidence="6">
    <location>
        <begin position="342"/>
        <end position="361"/>
    </location>
</feature>
<gene>
    <name evidence="8" type="ORF">SAMN05421734_105105</name>
</gene>
<feature type="transmembrane region" description="Helical" evidence="6">
    <location>
        <begin position="305"/>
        <end position="330"/>
    </location>
</feature>
<dbReference type="PANTHER" id="PTHR30294:SF29">
    <property type="entry name" value="MULTIDRUG ABC TRANSPORTER PERMEASE YBHS-RELATED"/>
    <property type="match status" value="1"/>
</dbReference>
<feature type="transmembrane region" description="Helical" evidence="6">
    <location>
        <begin position="21"/>
        <end position="41"/>
    </location>
</feature>
<dbReference type="Gene3D" id="3.40.1710.10">
    <property type="entry name" value="abc type-2 transporter like domain"/>
    <property type="match status" value="1"/>
</dbReference>
<dbReference type="PANTHER" id="PTHR30294">
    <property type="entry name" value="MEMBRANE COMPONENT OF ABC TRANSPORTER YHHJ-RELATED"/>
    <property type="match status" value="1"/>
</dbReference>
<evidence type="ECO:0000313" key="8">
    <source>
        <dbReference type="EMBL" id="SDC20549.1"/>
    </source>
</evidence>
<evidence type="ECO:0000259" key="7">
    <source>
        <dbReference type="Pfam" id="PF12698"/>
    </source>
</evidence>
<feature type="transmembrane region" description="Helical" evidence="6">
    <location>
        <begin position="399"/>
        <end position="418"/>
    </location>
</feature>
<evidence type="ECO:0000313" key="9">
    <source>
        <dbReference type="Proteomes" id="UP000242949"/>
    </source>
</evidence>
<keyword evidence="9" id="KW-1185">Reference proteome</keyword>
<evidence type="ECO:0000256" key="5">
    <source>
        <dbReference type="ARBA" id="ARBA00023136"/>
    </source>
</evidence>
<evidence type="ECO:0000256" key="6">
    <source>
        <dbReference type="SAM" id="Phobius"/>
    </source>
</evidence>
<keyword evidence="2" id="KW-1003">Cell membrane</keyword>
<organism evidence="8 9">
    <name type="scientific">Pelagirhabdus alkalitolerans</name>
    <dbReference type="NCBI Taxonomy" id="1612202"/>
    <lineage>
        <taxon>Bacteria</taxon>
        <taxon>Bacillati</taxon>
        <taxon>Bacillota</taxon>
        <taxon>Bacilli</taxon>
        <taxon>Bacillales</taxon>
        <taxon>Bacillaceae</taxon>
        <taxon>Pelagirhabdus</taxon>
    </lineage>
</organism>
<dbReference type="InterPro" id="IPR013525">
    <property type="entry name" value="ABC2_TM"/>
</dbReference>
<proteinExistence type="predicted"/>
<dbReference type="RefSeq" id="WP_090795501.1">
    <property type="nucleotide sequence ID" value="NZ_FMYI01000005.1"/>
</dbReference>
<comment type="subcellular location">
    <subcellularLocation>
        <location evidence="1">Cell membrane</location>
        <topology evidence="1">Multi-pass membrane protein</topology>
    </subcellularLocation>
</comment>